<keyword evidence="2" id="KW-1185">Reference proteome</keyword>
<accession>A0A2R5GH96</accession>
<reference evidence="1 2" key="1">
    <citation type="submission" date="2017-12" db="EMBL/GenBank/DDBJ databases">
        <title>Sequencing, de novo assembly and annotation of complete genome of a new Thraustochytrid species, strain FCC1311.</title>
        <authorList>
            <person name="Sedici K."/>
            <person name="Godart F."/>
            <person name="Aiese Cigliano R."/>
            <person name="Sanseverino W."/>
            <person name="Barakat M."/>
            <person name="Ortet P."/>
            <person name="Marechal E."/>
            <person name="Cagnac O."/>
            <person name="Amato A."/>
        </authorList>
    </citation>
    <scope>NUCLEOTIDE SEQUENCE [LARGE SCALE GENOMIC DNA]</scope>
</reference>
<gene>
    <name evidence="1" type="ORF">FCC1311_064862</name>
</gene>
<dbReference type="AlphaFoldDB" id="A0A2R5GH96"/>
<dbReference type="EMBL" id="BEYU01000074">
    <property type="protein sequence ID" value="GBG30267.1"/>
    <property type="molecule type" value="Genomic_DNA"/>
</dbReference>
<comment type="caution">
    <text evidence="1">The sequence shown here is derived from an EMBL/GenBank/DDBJ whole genome shotgun (WGS) entry which is preliminary data.</text>
</comment>
<dbReference type="InParanoid" id="A0A2R5GH96"/>
<dbReference type="Proteomes" id="UP000241890">
    <property type="component" value="Unassembled WGS sequence"/>
</dbReference>
<sequence length="888" mass="97716">MEAARRRCREVLGAGPRAARGRKRGRREEPALEHAAETLVAWENARTSAHREVEMGTIADALRARKQQENKVLLGLVAIGTPREGAALTLKDASTVACAEEDLAKLLVKDSDHEKAVAVVLAERARSTLSTCLRHDGLAVIVTSFTIHDLWQPKPETGLLSGAREAASATPVMESSPTGYAWADYPLGSLSQTCLRHGVYLEIDDLFVLNPRAVTTEVQGSLPLLVRAVSPVIQANQSDQPYALVHVADPENRKDRFLVLRKGAQTLATVLRPGDTLEILGGMAGLAEERVHHIADGSRAKKYHNLTASTPIRVVPRIPDEAVWATAGTETGSSAVSQQSSRELSSECSYMGRISRRIGAFVLELDGITKVFFSHVHRLYFHGVFAGFVMTMRSTVSILNFAPLPHDTTNDNDVSRLACVRMSPSQQALLPSHLDALTSFWVLASLVQLSYHLTPRVLHAVSFFTKTRDFLASVAASQGRADAVRDIWDEFMLGNPLGMQGQARISNDRPSAAPVTLPLFVSVQKIKQGALTFLQRQGVRKLPSVKNGIKDMHKENHFVSLSAETAAQSMGQPVALVGCMETSEKTGQLIFRDRTDTIEIYLTQALEDYVHKMLSSKSSTNADTPLMLALTSCSISIEALHARSLRDIRLTRQPQSGVPILLWDDQYIEADPDREGVFRLYLEAAEFHQVSFDERPFRPRTFAPGPEMGHHLETVPSFAVMTKVAAILDDGSGQGQLFVDGPMALRVLGMDSRQHALHLRDLTRDAVGGKVVFKSGNLPMYAQGLENVDVKELKNLPPPQRAQAEFERFVMARQLSTTEKLFIYAKCKHNLSQSDRTMFHREQAYFAPINVGKKDTVLTASLPKLVLIGLHVERVDDSAALARALLFP</sequence>
<name>A0A2R5GH96_9STRA</name>
<organism evidence="1 2">
    <name type="scientific">Hondaea fermentalgiana</name>
    <dbReference type="NCBI Taxonomy" id="2315210"/>
    <lineage>
        <taxon>Eukaryota</taxon>
        <taxon>Sar</taxon>
        <taxon>Stramenopiles</taxon>
        <taxon>Bigyra</taxon>
        <taxon>Labyrinthulomycetes</taxon>
        <taxon>Thraustochytrida</taxon>
        <taxon>Thraustochytriidae</taxon>
        <taxon>Hondaea</taxon>
    </lineage>
</organism>
<proteinExistence type="predicted"/>
<evidence type="ECO:0000313" key="2">
    <source>
        <dbReference type="Proteomes" id="UP000241890"/>
    </source>
</evidence>
<evidence type="ECO:0000313" key="1">
    <source>
        <dbReference type="EMBL" id="GBG30267.1"/>
    </source>
</evidence>
<protein>
    <submittedName>
        <fullName evidence="1">Uncharacterized protein</fullName>
    </submittedName>
</protein>